<evidence type="ECO:0000256" key="6">
    <source>
        <dbReference type="ARBA" id="ARBA00022840"/>
    </source>
</evidence>
<dbReference type="KEGG" id="ddf:DEFDS_2065"/>
<dbReference type="CDD" id="cd03257">
    <property type="entry name" value="ABC_NikE_OppD_transporters"/>
    <property type="match status" value="1"/>
</dbReference>
<dbReference type="Pfam" id="PF08352">
    <property type="entry name" value="oligo_HPY"/>
    <property type="match status" value="1"/>
</dbReference>
<evidence type="ECO:0000313" key="9">
    <source>
        <dbReference type="EMBL" id="BAI81514.1"/>
    </source>
</evidence>
<dbReference type="GO" id="GO:0005886">
    <property type="term" value="C:plasma membrane"/>
    <property type="evidence" value="ECO:0007669"/>
    <property type="project" value="UniProtKB-SubCell"/>
</dbReference>
<evidence type="ECO:0000313" key="10">
    <source>
        <dbReference type="Proteomes" id="UP000001520"/>
    </source>
</evidence>
<dbReference type="GO" id="GO:0016887">
    <property type="term" value="F:ATP hydrolysis activity"/>
    <property type="evidence" value="ECO:0007669"/>
    <property type="project" value="InterPro"/>
</dbReference>
<dbReference type="InterPro" id="IPR013563">
    <property type="entry name" value="Oligopep_ABC_C"/>
</dbReference>
<evidence type="ECO:0000256" key="5">
    <source>
        <dbReference type="ARBA" id="ARBA00022741"/>
    </source>
</evidence>
<dbReference type="NCBIfam" id="TIGR01727">
    <property type="entry name" value="oligo_HPY"/>
    <property type="match status" value="1"/>
</dbReference>
<dbReference type="Gene3D" id="3.40.50.300">
    <property type="entry name" value="P-loop containing nucleotide triphosphate hydrolases"/>
    <property type="match status" value="1"/>
</dbReference>
<keyword evidence="5" id="KW-0547">Nucleotide-binding</keyword>
<dbReference type="InterPro" id="IPR027417">
    <property type="entry name" value="P-loop_NTPase"/>
</dbReference>
<evidence type="ECO:0000259" key="8">
    <source>
        <dbReference type="PROSITE" id="PS50893"/>
    </source>
</evidence>
<proteinExistence type="inferred from homology"/>
<keyword evidence="7" id="KW-0472">Membrane</keyword>
<evidence type="ECO:0000256" key="1">
    <source>
        <dbReference type="ARBA" id="ARBA00004417"/>
    </source>
</evidence>
<dbReference type="SMART" id="SM00382">
    <property type="entry name" value="AAA"/>
    <property type="match status" value="1"/>
</dbReference>
<dbReference type="PANTHER" id="PTHR43297:SF2">
    <property type="entry name" value="DIPEPTIDE TRANSPORT ATP-BINDING PROTEIN DPPD"/>
    <property type="match status" value="1"/>
</dbReference>
<accession>D3P9X4</accession>
<reference evidence="9 10" key="1">
    <citation type="journal article" date="2010" name="DNA Res.">
        <title>Bacterial lifestyle in a deep-sea hydrothermal vent chimney revealed by the genome sequence of the thermophilic bacterium Deferribacter desulfuricans SSM1.</title>
        <authorList>
            <person name="Takaki Y."/>
            <person name="Shimamura S."/>
            <person name="Nakagawa S."/>
            <person name="Fukuhara Y."/>
            <person name="Horikawa H."/>
            <person name="Ankai A."/>
            <person name="Harada T."/>
            <person name="Hosoyama A."/>
            <person name="Oguchi A."/>
            <person name="Fukui S."/>
            <person name="Fujita N."/>
            <person name="Takami H."/>
            <person name="Takai K."/>
        </authorList>
    </citation>
    <scope>NUCLEOTIDE SEQUENCE [LARGE SCALE GENOMIC DNA]</scope>
    <source>
        <strain evidence="10">DSM 14783 / JCM 11476 / NBRC 101012 / SSM1</strain>
    </source>
</reference>
<keyword evidence="4" id="KW-1003">Cell membrane</keyword>
<dbReference type="GO" id="GO:0005524">
    <property type="term" value="F:ATP binding"/>
    <property type="evidence" value="ECO:0007669"/>
    <property type="project" value="UniProtKB-KW"/>
</dbReference>
<evidence type="ECO:0000256" key="7">
    <source>
        <dbReference type="ARBA" id="ARBA00023136"/>
    </source>
</evidence>
<dbReference type="Pfam" id="PF00005">
    <property type="entry name" value="ABC_tran"/>
    <property type="match status" value="1"/>
</dbReference>
<dbReference type="STRING" id="639282.DEFDS_2065"/>
<keyword evidence="6 9" id="KW-0067">ATP-binding</keyword>
<organism evidence="9 10">
    <name type="scientific">Deferribacter desulfuricans (strain DSM 14783 / JCM 11476 / NBRC 101012 / SSM1)</name>
    <dbReference type="NCBI Taxonomy" id="639282"/>
    <lineage>
        <taxon>Bacteria</taxon>
        <taxon>Pseudomonadati</taxon>
        <taxon>Deferribacterota</taxon>
        <taxon>Deferribacteres</taxon>
        <taxon>Deferribacterales</taxon>
        <taxon>Deferribacteraceae</taxon>
        <taxon>Deferribacter</taxon>
    </lineage>
</organism>
<dbReference type="EMBL" id="AP011529">
    <property type="protein sequence ID" value="BAI81514.1"/>
    <property type="molecule type" value="Genomic_DNA"/>
</dbReference>
<dbReference type="PANTHER" id="PTHR43297">
    <property type="entry name" value="OLIGOPEPTIDE TRANSPORT ATP-BINDING PROTEIN APPD"/>
    <property type="match status" value="1"/>
</dbReference>
<dbReference type="PROSITE" id="PS50893">
    <property type="entry name" value="ABC_TRANSPORTER_2"/>
    <property type="match status" value="1"/>
</dbReference>
<dbReference type="InterPro" id="IPR003593">
    <property type="entry name" value="AAA+_ATPase"/>
</dbReference>
<comment type="similarity">
    <text evidence="2">Belongs to the ABC transporter superfamily.</text>
</comment>
<dbReference type="InterPro" id="IPR003439">
    <property type="entry name" value="ABC_transporter-like_ATP-bd"/>
</dbReference>
<dbReference type="GO" id="GO:0015833">
    <property type="term" value="P:peptide transport"/>
    <property type="evidence" value="ECO:0007669"/>
    <property type="project" value="InterPro"/>
</dbReference>
<dbReference type="OrthoDB" id="9802264at2"/>
<dbReference type="eggNOG" id="COG0444">
    <property type="taxonomic scope" value="Bacteria"/>
</dbReference>
<dbReference type="RefSeq" id="WP_013008759.1">
    <property type="nucleotide sequence ID" value="NC_013939.1"/>
</dbReference>
<dbReference type="HOGENOM" id="CLU_000604_1_23_0"/>
<gene>
    <name evidence="9" type="ordered locus">DEFDS_2065</name>
</gene>
<evidence type="ECO:0000256" key="3">
    <source>
        <dbReference type="ARBA" id="ARBA00022448"/>
    </source>
</evidence>
<comment type="subcellular location">
    <subcellularLocation>
        <location evidence="1">Cell inner membrane</location>
        <topology evidence="1">Peripheral membrane protein</topology>
    </subcellularLocation>
</comment>
<dbReference type="Proteomes" id="UP000001520">
    <property type="component" value="Chromosome"/>
</dbReference>
<sequence length="324" mass="36173">MLLSVRNLKTIFETDKGVITAVNGVSFDIDHGKTLCLVGESGSGKSITSMSIMRLIDKPGKIAEGEIILDGVNLVELSEKQMRQIRGKQISMIFQEPMTSLNPSYTVGYQIKEVLKIHQPHLSKKEIHKKAVESLELVGIPSAEDRLKDYPFKLSGGLRQRVMIAMAMACEPELLIADEPTTALDVTIQAQVLSLMKELQRKKNTSILFITHDLGVVYEMADDVAVMYTGFVVEKASKEKIFDKPFHPYTEGLIKSIPSTTSGDRKTKLYSIKGNVPSLYDLPRGCTFWPRCPCATKMCKEKRPELKEIEPGHFVACFKAEGLY</sequence>
<dbReference type="InterPro" id="IPR050388">
    <property type="entry name" value="ABC_Ni/Peptide_Import"/>
</dbReference>
<dbReference type="AlphaFoldDB" id="D3P9X4"/>
<protein>
    <submittedName>
        <fullName evidence="9">Peptide/nickel ABC transporter, ATP-binding protein</fullName>
    </submittedName>
</protein>
<evidence type="ECO:0000256" key="2">
    <source>
        <dbReference type="ARBA" id="ARBA00005417"/>
    </source>
</evidence>
<name>D3P9X4_DEFDS</name>
<evidence type="ECO:0000256" key="4">
    <source>
        <dbReference type="ARBA" id="ARBA00022475"/>
    </source>
</evidence>
<dbReference type="SUPFAM" id="SSF52540">
    <property type="entry name" value="P-loop containing nucleoside triphosphate hydrolases"/>
    <property type="match status" value="1"/>
</dbReference>
<keyword evidence="10" id="KW-1185">Reference proteome</keyword>
<keyword evidence="3" id="KW-0813">Transport</keyword>
<dbReference type="FunFam" id="3.40.50.300:FF:000016">
    <property type="entry name" value="Oligopeptide ABC transporter ATP-binding component"/>
    <property type="match status" value="1"/>
</dbReference>
<feature type="domain" description="ABC transporter" evidence="8">
    <location>
        <begin position="6"/>
        <end position="254"/>
    </location>
</feature>